<feature type="region of interest" description="Disordered" evidence="1">
    <location>
        <begin position="76"/>
        <end position="118"/>
    </location>
</feature>
<dbReference type="Proteomes" id="UP001266305">
    <property type="component" value="Unassembled WGS sequence"/>
</dbReference>
<organism evidence="2 3">
    <name type="scientific">Saguinus oedipus</name>
    <name type="common">Cotton-top tamarin</name>
    <name type="synonym">Oedipomidas oedipus</name>
    <dbReference type="NCBI Taxonomy" id="9490"/>
    <lineage>
        <taxon>Eukaryota</taxon>
        <taxon>Metazoa</taxon>
        <taxon>Chordata</taxon>
        <taxon>Craniata</taxon>
        <taxon>Vertebrata</taxon>
        <taxon>Euteleostomi</taxon>
        <taxon>Mammalia</taxon>
        <taxon>Eutheria</taxon>
        <taxon>Euarchontoglires</taxon>
        <taxon>Primates</taxon>
        <taxon>Haplorrhini</taxon>
        <taxon>Platyrrhini</taxon>
        <taxon>Cebidae</taxon>
        <taxon>Callitrichinae</taxon>
        <taxon>Saguinus</taxon>
    </lineage>
</organism>
<evidence type="ECO:0000313" key="3">
    <source>
        <dbReference type="Proteomes" id="UP001266305"/>
    </source>
</evidence>
<evidence type="ECO:0000313" key="2">
    <source>
        <dbReference type="EMBL" id="KAK2090467.1"/>
    </source>
</evidence>
<proteinExistence type="predicted"/>
<dbReference type="EMBL" id="JASSZA010000017">
    <property type="protein sequence ID" value="KAK2090467.1"/>
    <property type="molecule type" value="Genomic_DNA"/>
</dbReference>
<evidence type="ECO:0000256" key="1">
    <source>
        <dbReference type="SAM" id="MobiDB-lite"/>
    </source>
</evidence>
<reference evidence="2 3" key="1">
    <citation type="submission" date="2023-05" db="EMBL/GenBank/DDBJ databases">
        <title>B98-5 Cell Line De Novo Hybrid Assembly: An Optical Mapping Approach.</title>
        <authorList>
            <person name="Kananen K."/>
            <person name="Auerbach J.A."/>
            <person name="Kautto E."/>
            <person name="Blachly J.S."/>
        </authorList>
    </citation>
    <scope>NUCLEOTIDE SEQUENCE [LARGE SCALE GENOMIC DNA]</scope>
    <source>
        <strain evidence="2">B95-8</strain>
        <tissue evidence="2">Cell line</tissue>
    </source>
</reference>
<comment type="caution">
    <text evidence="2">The sequence shown here is derived from an EMBL/GenBank/DDBJ whole genome shotgun (WGS) entry which is preliminary data.</text>
</comment>
<protein>
    <submittedName>
        <fullName evidence="2">Uncharacterized protein</fullName>
    </submittedName>
</protein>
<gene>
    <name evidence="2" type="ORF">P7K49_031723</name>
</gene>
<name>A0ABQ9U079_SAGOE</name>
<keyword evidence="3" id="KW-1185">Reference proteome</keyword>
<sequence>MEEFWCGQKTGLPCKAANLNLTNLVLSSPCPQNAKTCAVNSSPDIVIPTWYGDIAQFSSLVSVRYKAKSQFLQGTVQQTPAPELSRDGVVPTAPEQPAGEMENQTKPPDPRPDAPPEYSSHFAPGFTGFWKEIVQILGDILSILYGDMKRML</sequence>
<accession>A0ABQ9U079</accession>